<dbReference type="EMBL" id="JARQZJ010000133">
    <property type="protein sequence ID" value="KAK9892316.1"/>
    <property type="molecule type" value="Genomic_DNA"/>
</dbReference>
<accession>A0AAW1V9D0</accession>
<evidence type="ECO:0000256" key="2">
    <source>
        <dbReference type="SAM" id="MobiDB-lite"/>
    </source>
</evidence>
<feature type="region of interest" description="Disordered" evidence="2">
    <location>
        <begin position="39"/>
        <end position="83"/>
    </location>
</feature>
<feature type="compositionally biased region" description="Basic and acidic residues" evidence="2">
    <location>
        <begin position="39"/>
        <end position="49"/>
    </location>
</feature>
<sequence>MRNITKKIQECISNCYTRDKIMYPRTVPAKSKIKEFEVPIHHSTNEENQRGSSRRSIQNNNARKYRHRSSERYENSPHRSNKEGYIEIQVENDSSTKMSKKQLWKENLQLAKQKEEIIAKFNELENLSVKKIKQLREKVSVLQNEKIEMETENSDLNARVQQLLVEYGDMRKQLEIQKICHGCEEYKAALEKFSTENNNLKLSKQELTEDIGMLKTVVFRLNVQLERYQEKLRKHNLVETPIKNFSIVPEVGSGDILQDISQQNHNGHHHTPVSWGKVNSNTLGPLLEAFQDTINEKDDIINEYENEFSSFTGKYRDILQENENLHMKLTEDDHCSVRLKKELEIMKSELQNCKDQNDALIKKCSLKQDKIEEILKCYEAKVEQLKRDYNVLHEQYYKCRTEVASLNEKNKSLLESQEEFKNEKKNFIPISVHTASVNECKKWYEELKIQYEKEKEKLALNLEEQLKEMNELKSKLSLLQQEKQEREDKIRQLEKHIRKGEAKYLELEQTLNELQLSKTACKKQLHKAMSFARDLVNEQETLLKALNQRQRENRAVTKIGADMATRMDNLKSQLKEVQHGAWQELNTVEGKIHEQEQTIEQMKEEYDKEILRLEQIIKKQTDKENLLKTQTSLPFSPYLLFKDKIGN</sequence>
<reference evidence="3 4" key="1">
    <citation type="submission" date="2023-03" db="EMBL/GenBank/DDBJ databases">
        <title>Genome insight into feeding habits of ladybird beetles.</title>
        <authorList>
            <person name="Li H.-S."/>
            <person name="Huang Y.-H."/>
            <person name="Pang H."/>
        </authorList>
    </citation>
    <scope>NUCLEOTIDE SEQUENCE [LARGE SCALE GENOMIC DNA]</scope>
    <source>
        <strain evidence="3">SYSU_2023b</strain>
        <tissue evidence="3">Whole body</tissue>
    </source>
</reference>
<dbReference type="PANTHER" id="PTHR36170:SF1">
    <property type="entry name" value="CENTROSOMAL PROTEIN OF 89 KDA"/>
    <property type="match status" value="1"/>
</dbReference>
<dbReference type="GO" id="GO:0005814">
    <property type="term" value="C:centriole"/>
    <property type="evidence" value="ECO:0007669"/>
    <property type="project" value="InterPro"/>
</dbReference>
<organism evidence="3 4">
    <name type="scientific">Henosepilachna vigintioctopunctata</name>
    <dbReference type="NCBI Taxonomy" id="420089"/>
    <lineage>
        <taxon>Eukaryota</taxon>
        <taxon>Metazoa</taxon>
        <taxon>Ecdysozoa</taxon>
        <taxon>Arthropoda</taxon>
        <taxon>Hexapoda</taxon>
        <taxon>Insecta</taxon>
        <taxon>Pterygota</taxon>
        <taxon>Neoptera</taxon>
        <taxon>Endopterygota</taxon>
        <taxon>Coleoptera</taxon>
        <taxon>Polyphaga</taxon>
        <taxon>Cucujiformia</taxon>
        <taxon>Coccinelloidea</taxon>
        <taxon>Coccinellidae</taxon>
        <taxon>Epilachninae</taxon>
        <taxon>Epilachnini</taxon>
        <taxon>Henosepilachna</taxon>
    </lineage>
</organism>
<evidence type="ECO:0000313" key="4">
    <source>
        <dbReference type="Proteomes" id="UP001431783"/>
    </source>
</evidence>
<proteinExistence type="predicted"/>
<dbReference type="InterPro" id="IPR033545">
    <property type="entry name" value="CEP89"/>
</dbReference>
<dbReference type="AlphaFoldDB" id="A0AAW1V9D0"/>
<feature type="coiled-coil region" evidence="1">
    <location>
        <begin position="107"/>
        <end position="210"/>
    </location>
</feature>
<feature type="compositionally biased region" description="Polar residues" evidence="2">
    <location>
        <begin position="50"/>
        <end position="62"/>
    </location>
</feature>
<evidence type="ECO:0000256" key="1">
    <source>
        <dbReference type="SAM" id="Coils"/>
    </source>
</evidence>
<comment type="caution">
    <text evidence="3">The sequence shown here is derived from an EMBL/GenBank/DDBJ whole genome shotgun (WGS) entry which is preliminary data.</text>
</comment>
<dbReference type="GO" id="GO:0007005">
    <property type="term" value="P:mitochondrion organization"/>
    <property type="evidence" value="ECO:0007669"/>
    <property type="project" value="InterPro"/>
</dbReference>
<name>A0AAW1V9D0_9CUCU</name>
<keyword evidence="1" id="KW-0175">Coiled coil</keyword>
<protein>
    <submittedName>
        <fullName evidence="3">Uncharacterized protein</fullName>
    </submittedName>
</protein>
<feature type="compositionally biased region" description="Basic and acidic residues" evidence="2">
    <location>
        <begin position="68"/>
        <end position="83"/>
    </location>
</feature>
<dbReference type="GO" id="GO:0060271">
    <property type="term" value="P:cilium assembly"/>
    <property type="evidence" value="ECO:0007669"/>
    <property type="project" value="InterPro"/>
</dbReference>
<keyword evidence="4" id="KW-1185">Reference proteome</keyword>
<dbReference type="Proteomes" id="UP001431783">
    <property type="component" value="Unassembled WGS sequence"/>
</dbReference>
<dbReference type="GO" id="GO:0097539">
    <property type="term" value="C:ciliary transition fiber"/>
    <property type="evidence" value="ECO:0007669"/>
    <property type="project" value="TreeGrafter"/>
</dbReference>
<gene>
    <name evidence="3" type="ORF">WA026_019120</name>
</gene>
<evidence type="ECO:0000313" key="3">
    <source>
        <dbReference type="EMBL" id="KAK9892316.1"/>
    </source>
</evidence>
<dbReference type="GO" id="GO:0045202">
    <property type="term" value="C:synapse"/>
    <property type="evidence" value="ECO:0007669"/>
    <property type="project" value="GOC"/>
</dbReference>
<dbReference type="PANTHER" id="PTHR36170">
    <property type="entry name" value="CENTROSOMAL PROTEIN OF 89 KDA"/>
    <property type="match status" value="1"/>
</dbReference>
<dbReference type="GO" id="GO:0007268">
    <property type="term" value="P:chemical synaptic transmission"/>
    <property type="evidence" value="ECO:0007669"/>
    <property type="project" value="InterPro"/>
</dbReference>
<feature type="coiled-coil region" evidence="1">
    <location>
        <begin position="585"/>
        <end position="623"/>
    </location>
</feature>
<feature type="coiled-coil region" evidence="1">
    <location>
        <begin position="336"/>
        <end position="549"/>
    </location>
</feature>